<feature type="compositionally biased region" description="Basic and acidic residues" evidence="2">
    <location>
        <begin position="20"/>
        <end position="37"/>
    </location>
</feature>
<comment type="caution">
    <text evidence="3">The sequence shown here is derived from an EMBL/GenBank/DDBJ whole genome shotgun (WGS) entry which is preliminary data.</text>
</comment>
<gene>
    <name evidence="3" type="ORF">ECC02_007227</name>
</gene>
<dbReference type="AlphaFoldDB" id="A0A7J6XZF4"/>
<dbReference type="VEuPathDB" id="TriTrypDB:ECC02_007227"/>
<feature type="compositionally biased region" description="Polar residues" evidence="2">
    <location>
        <begin position="65"/>
        <end position="75"/>
    </location>
</feature>
<proteinExistence type="predicted"/>
<evidence type="ECO:0000313" key="3">
    <source>
        <dbReference type="EMBL" id="KAF5219799.1"/>
    </source>
</evidence>
<evidence type="ECO:0000313" key="4">
    <source>
        <dbReference type="Proteomes" id="UP000583944"/>
    </source>
</evidence>
<dbReference type="Proteomes" id="UP000583944">
    <property type="component" value="Unassembled WGS sequence"/>
</dbReference>
<keyword evidence="1" id="KW-0175">Coiled coil</keyword>
<dbReference type="VEuPathDB" id="TriTrypDB:BCY84_06812"/>
<reference evidence="3 4" key="1">
    <citation type="journal article" date="2019" name="Genome Biol. Evol.">
        <title>Nanopore Sequencing Significantly Improves Genome Assembly of the Protozoan Parasite Trypanosoma cruzi.</title>
        <authorList>
            <person name="Diaz-Viraque F."/>
            <person name="Pita S."/>
            <person name="Greif G."/>
            <person name="de Souza R.C.M."/>
            <person name="Iraola G."/>
            <person name="Robello C."/>
        </authorList>
    </citation>
    <scope>NUCLEOTIDE SEQUENCE [LARGE SCALE GENOMIC DNA]</scope>
    <source>
        <strain evidence="3 4">Berenice</strain>
    </source>
</reference>
<feature type="compositionally biased region" description="Gly residues" evidence="2">
    <location>
        <begin position="7"/>
        <end position="16"/>
    </location>
</feature>
<feature type="region of interest" description="Disordered" evidence="2">
    <location>
        <begin position="1"/>
        <end position="115"/>
    </location>
</feature>
<evidence type="ECO:0000256" key="2">
    <source>
        <dbReference type="SAM" id="MobiDB-lite"/>
    </source>
</evidence>
<name>A0A7J6XZF4_TRYCR</name>
<organism evidence="3 4">
    <name type="scientific">Trypanosoma cruzi</name>
    <dbReference type="NCBI Taxonomy" id="5693"/>
    <lineage>
        <taxon>Eukaryota</taxon>
        <taxon>Discoba</taxon>
        <taxon>Euglenozoa</taxon>
        <taxon>Kinetoplastea</taxon>
        <taxon>Metakinetoplastina</taxon>
        <taxon>Trypanosomatida</taxon>
        <taxon>Trypanosomatidae</taxon>
        <taxon>Trypanosoma</taxon>
        <taxon>Schizotrypanum</taxon>
    </lineage>
</organism>
<sequence length="400" mass="44215">MEKRTRGGGGGGGKGTGRSEATRTQERQEGRKKEMESKGTPTTRNPHVLTTARCKKETLWHGTPKRQTNPTTAAASKSEVVATSPHDGGSGRLPEDSQEATDEVVTLSSASSPLSRALDGSCMPFAPPLGSDTAVTVACGPVNRSSLLSTEEQTAHASLGQSDAMTDRRRSEEMLYYLEAARALREVTSGVEAREQCLRDEIERQSTLYEAKKLDLAEKQRVYERLHESTLRLTRNVRRLDSENDRIRDRLTKLQMTIEKMESRKLPRHIKQDVDRVVRCESVPSWQGANQRVGGGEAIVPMRSVGSVAKNTLMTELEMYTQKLRSAEVRHDKLIKELQLAVARRKGRAAAYNSFGASLSFSGYSGMGNRDGSFLTDSVGESIAIQQLERMIEDSLIRCK</sequence>
<feature type="coiled-coil region" evidence="1">
    <location>
        <begin position="310"/>
        <end position="337"/>
    </location>
</feature>
<feature type="coiled-coil region" evidence="1">
    <location>
        <begin position="237"/>
        <end position="264"/>
    </location>
</feature>
<evidence type="ECO:0000256" key="1">
    <source>
        <dbReference type="SAM" id="Coils"/>
    </source>
</evidence>
<protein>
    <submittedName>
        <fullName evidence="3">Uncharacterized protein</fullName>
    </submittedName>
</protein>
<accession>A0A7J6XZF4</accession>
<dbReference type="EMBL" id="JABDHM010000063">
    <property type="protein sequence ID" value="KAF5219799.1"/>
    <property type="molecule type" value="Genomic_DNA"/>
</dbReference>